<feature type="transmembrane region" description="Helical" evidence="18">
    <location>
        <begin position="294"/>
        <end position="316"/>
    </location>
</feature>
<dbReference type="SUPFAM" id="SSF161070">
    <property type="entry name" value="SNF-like"/>
    <property type="match status" value="1"/>
</dbReference>
<evidence type="ECO:0000256" key="11">
    <source>
        <dbReference type="ARBA" id="ARBA00023180"/>
    </source>
</evidence>
<keyword evidence="20" id="KW-1185">Reference proteome</keyword>
<feature type="transmembrane region" description="Helical" evidence="18">
    <location>
        <begin position="41"/>
        <end position="61"/>
    </location>
</feature>
<evidence type="ECO:0000256" key="16">
    <source>
        <dbReference type="PIRSR" id="PIRSR600175-2"/>
    </source>
</evidence>
<dbReference type="InterPro" id="IPR000175">
    <property type="entry name" value="Na/ntran_symport"/>
</dbReference>
<dbReference type="EMBL" id="JABSTR010000008">
    <property type="protein sequence ID" value="KAH9377434.1"/>
    <property type="molecule type" value="Genomic_DNA"/>
</dbReference>
<evidence type="ECO:0000256" key="8">
    <source>
        <dbReference type="ARBA" id="ARBA00023053"/>
    </source>
</evidence>
<keyword evidence="16" id="KW-1015">Disulfide bond</keyword>
<keyword evidence="6" id="KW-0029">Amino-acid transport</keyword>
<evidence type="ECO:0000256" key="12">
    <source>
        <dbReference type="ARBA" id="ARBA00023201"/>
    </source>
</evidence>
<feature type="transmembrane region" description="Helical" evidence="18">
    <location>
        <begin position="503"/>
        <end position="525"/>
    </location>
</feature>
<protein>
    <recommendedName>
        <fullName evidence="14">Sodium-dependent nutrient amino acid transporter 1</fullName>
    </recommendedName>
</protein>
<comment type="similarity">
    <text evidence="2">Belongs to the sodium:neurotransmitter symporter (SNF) (TC 2.A.22) family.</text>
</comment>
<keyword evidence="15" id="KW-0479">Metal-binding</keyword>
<dbReference type="GO" id="GO:0089718">
    <property type="term" value="P:amino acid import across plasma membrane"/>
    <property type="evidence" value="ECO:0007669"/>
    <property type="project" value="TreeGrafter"/>
</dbReference>
<feature type="transmembrane region" description="Helical" evidence="18">
    <location>
        <begin position="250"/>
        <end position="273"/>
    </location>
</feature>
<evidence type="ECO:0000256" key="5">
    <source>
        <dbReference type="ARBA" id="ARBA00022847"/>
    </source>
</evidence>
<dbReference type="GO" id="GO:0005283">
    <property type="term" value="F:amino acid:sodium symporter activity"/>
    <property type="evidence" value="ECO:0007669"/>
    <property type="project" value="TreeGrafter"/>
</dbReference>
<feature type="transmembrane region" description="Helical" evidence="18">
    <location>
        <begin position="224"/>
        <end position="244"/>
    </location>
</feature>
<feature type="transmembrane region" description="Helical" evidence="18">
    <location>
        <begin position="389"/>
        <end position="414"/>
    </location>
</feature>
<feature type="disulfide bond" evidence="16">
    <location>
        <begin position="125"/>
        <end position="135"/>
    </location>
</feature>
<evidence type="ECO:0000256" key="6">
    <source>
        <dbReference type="ARBA" id="ARBA00022970"/>
    </source>
</evidence>
<evidence type="ECO:0000256" key="17">
    <source>
        <dbReference type="SAM" id="MobiDB-lite"/>
    </source>
</evidence>
<evidence type="ECO:0000256" key="9">
    <source>
        <dbReference type="ARBA" id="ARBA00023065"/>
    </source>
</evidence>
<evidence type="ECO:0000256" key="14">
    <source>
        <dbReference type="ARBA" id="ARBA00040215"/>
    </source>
</evidence>
<dbReference type="GO" id="GO:0046872">
    <property type="term" value="F:metal ion binding"/>
    <property type="evidence" value="ECO:0007669"/>
    <property type="project" value="UniProtKB-KW"/>
</dbReference>
<dbReference type="PROSITE" id="PS50267">
    <property type="entry name" value="NA_NEUROTRAN_SYMP_3"/>
    <property type="match status" value="1"/>
</dbReference>
<sequence>MPLERERWSSTSDCLVCCLNLCIGLSNVSTLPYLVYHNGGLVFVVVYGILLCAMGLPMLYLEVFLGQFSGCSMPGALGGFPMAKGVGWTMVYAELCMTLYNAPLLANCFVYLASSLQNEFPWNTCLESDVEQHGCYQIQHGAYPCNKVNATLANRYSSQNYSGKDGVVVGGGENPVVVVPLEEYAYLRDSCINGTYSAAQLFYHRSLMLFGFTKDAIYQRGGTVSAMVVVCTLGIVVIFLGTYSVKKASYVLLFTQFSLLALLCVHGSVLSGARSGIAAFLTPDLSKAFLQETWYSAAHHMFFSLDLSVGVISFFASRNDFHWPIFGTALRIAICDLLFGLFAGFVTFSLYGHLEDSFAMPIADLATKDVDNLFVTIPETIKLLTWPHIWVVPFYVMVTVVVCGTQFCYLAAILDSLRDLYPVVGDRPVLSSLVACLGAFVIGLPLAMLIEGESIREFVNRFVKGNFIFLVGIAEMLFIAYGYGAGRLVNDIVFMFDARPPVFLPFCWRFVCPVILALTGIGLLTRHARRQPAPSTSPHWVSSAEIAAFAAIIILFGAFALDTLAKNNYDLYAALQPQQGYGPKDPVVYSRYQTFLCERNAGPADETTKPPAPDANGGVSELPAPRALTAGPNEMQEKGTATAIRWSETVVVEPATAAAAPDRLSKLGATSRTVPTTTGATLLKATNIGAEPNSTHTRATVTPALRSVHPPHRVQKRGANDVQGYF</sequence>
<keyword evidence="9" id="KW-0406">Ion transport</keyword>
<dbReference type="PRINTS" id="PR00176">
    <property type="entry name" value="NANEUSMPORT"/>
</dbReference>
<evidence type="ECO:0000256" key="7">
    <source>
        <dbReference type="ARBA" id="ARBA00022989"/>
    </source>
</evidence>
<keyword evidence="12" id="KW-0739">Sodium transport</keyword>
<dbReference type="InterPro" id="IPR037272">
    <property type="entry name" value="SNS_sf"/>
</dbReference>
<gene>
    <name evidence="19" type="ORF">HPB48_016811</name>
</gene>
<evidence type="ECO:0000256" key="3">
    <source>
        <dbReference type="ARBA" id="ARBA00022448"/>
    </source>
</evidence>
<keyword evidence="8 15" id="KW-0915">Sodium</keyword>
<dbReference type="OrthoDB" id="6581954at2759"/>
<feature type="transmembrane region" description="Helical" evidence="18">
    <location>
        <begin position="462"/>
        <end position="483"/>
    </location>
</feature>
<evidence type="ECO:0000256" key="18">
    <source>
        <dbReference type="SAM" id="Phobius"/>
    </source>
</evidence>
<keyword evidence="7 18" id="KW-1133">Transmembrane helix</keyword>
<dbReference type="GO" id="GO:0015179">
    <property type="term" value="F:L-amino acid transmembrane transporter activity"/>
    <property type="evidence" value="ECO:0007669"/>
    <property type="project" value="TreeGrafter"/>
</dbReference>
<evidence type="ECO:0000256" key="15">
    <source>
        <dbReference type="PIRSR" id="PIRSR600175-1"/>
    </source>
</evidence>
<proteinExistence type="inferred from homology"/>
<evidence type="ECO:0000256" key="13">
    <source>
        <dbReference type="ARBA" id="ARBA00037785"/>
    </source>
</evidence>
<evidence type="ECO:0000256" key="1">
    <source>
        <dbReference type="ARBA" id="ARBA00004141"/>
    </source>
</evidence>
<feature type="region of interest" description="Disordered" evidence="17">
    <location>
        <begin position="601"/>
        <end position="621"/>
    </location>
</feature>
<dbReference type="PANTHER" id="PTHR11616">
    <property type="entry name" value="SODIUM/CHLORIDE DEPENDENT TRANSPORTER"/>
    <property type="match status" value="1"/>
</dbReference>
<keyword evidence="4 18" id="KW-0812">Transmembrane</keyword>
<feature type="transmembrane region" description="Helical" evidence="18">
    <location>
        <begin position="546"/>
        <end position="565"/>
    </location>
</feature>
<feature type="binding site" evidence="15">
    <location>
        <position position="27"/>
    </location>
    <ligand>
        <name>Na(+)</name>
        <dbReference type="ChEBI" id="CHEBI:29101"/>
        <label>1</label>
    </ligand>
</feature>
<organism evidence="19 20">
    <name type="scientific">Haemaphysalis longicornis</name>
    <name type="common">Bush tick</name>
    <dbReference type="NCBI Taxonomy" id="44386"/>
    <lineage>
        <taxon>Eukaryota</taxon>
        <taxon>Metazoa</taxon>
        <taxon>Ecdysozoa</taxon>
        <taxon>Arthropoda</taxon>
        <taxon>Chelicerata</taxon>
        <taxon>Arachnida</taxon>
        <taxon>Acari</taxon>
        <taxon>Parasitiformes</taxon>
        <taxon>Ixodida</taxon>
        <taxon>Ixodoidea</taxon>
        <taxon>Ixodidae</taxon>
        <taxon>Haemaphysalinae</taxon>
        <taxon>Haemaphysalis</taxon>
    </lineage>
</organism>
<dbReference type="PANTHER" id="PTHR11616:SF321">
    <property type="entry name" value="SODIUM-DEPENDENT NUTRIENT AMINO ACID TRANSPORTER 1-RELATED"/>
    <property type="match status" value="1"/>
</dbReference>
<keyword evidence="10 18" id="KW-0472">Membrane</keyword>
<dbReference type="OMA" id="AMFINIF"/>
<evidence type="ECO:0000256" key="2">
    <source>
        <dbReference type="ARBA" id="ARBA00006459"/>
    </source>
</evidence>
<feature type="transmembrane region" description="Helical" evidence="18">
    <location>
        <begin position="328"/>
        <end position="351"/>
    </location>
</feature>
<accession>A0A9J6GQ93</accession>
<evidence type="ECO:0000256" key="4">
    <source>
        <dbReference type="ARBA" id="ARBA00022692"/>
    </source>
</evidence>
<keyword evidence="5" id="KW-0769">Symport</keyword>
<keyword evidence="3" id="KW-0813">Transport</keyword>
<keyword evidence="11" id="KW-0325">Glycoprotein</keyword>
<name>A0A9J6GQ93_HAELO</name>
<comment type="function">
    <text evidence="13">Unusual broad substrate spectrum amino acid:sodium cotransporter that promotes absorption of the D isomers of essential amino acids. Neutral amino acids are the preferred substrates, especially methionine and phenylalanine.</text>
</comment>
<evidence type="ECO:0000313" key="19">
    <source>
        <dbReference type="EMBL" id="KAH9377434.1"/>
    </source>
</evidence>
<dbReference type="Proteomes" id="UP000821853">
    <property type="component" value="Unassembled WGS sequence"/>
</dbReference>
<dbReference type="VEuPathDB" id="VectorBase:HLOH_040422"/>
<dbReference type="AlphaFoldDB" id="A0A9J6GQ93"/>
<evidence type="ECO:0000256" key="10">
    <source>
        <dbReference type="ARBA" id="ARBA00023136"/>
    </source>
</evidence>
<comment type="caution">
    <text evidence="19">The sequence shown here is derived from an EMBL/GenBank/DDBJ whole genome shotgun (WGS) entry which is preliminary data.</text>
</comment>
<feature type="binding site" evidence="15">
    <location>
        <position position="304"/>
    </location>
    <ligand>
        <name>Na(+)</name>
        <dbReference type="ChEBI" id="CHEBI:29101"/>
        <label>1</label>
    </ligand>
</feature>
<feature type="transmembrane region" description="Helical" evidence="18">
    <location>
        <begin position="429"/>
        <end position="450"/>
    </location>
</feature>
<reference evidence="19 20" key="1">
    <citation type="journal article" date="2020" name="Cell">
        <title>Large-Scale Comparative Analyses of Tick Genomes Elucidate Their Genetic Diversity and Vector Capacities.</title>
        <authorList>
            <consortium name="Tick Genome and Microbiome Consortium (TIGMIC)"/>
            <person name="Jia N."/>
            <person name="Wang J."/>
            <person name="Shi W."/>
            <person name="Du L."/>
            <person name="Sun Y."/>
            <person name="Zhan W."/>
            <person name="Jiang J.F."/>
            <person name="Wang Q."/>
            <person name="Zhang B."/>
            <person name="Ji P."/>
            <person name="Bell-Sakyi L."/>
            <person name="Cui X.M."/>
            <person name="Yuan T.T."/>
            <person name="Jiang B.G."/>
            <person name="Yang W.F."/>
            <person name="Lam T.T."/>
            <person name="Chang Q.C."/>
            <person name="Ding S.J."/>
            <person name="Wang X.J."/>
            <person name="Zhu J.G."/>
            <person name="Ruan X.D."/>
            <person name="Zhao L."/>
            <person name="Wei J.T."/>
            <person name="Ye R.Z."/>
            <person name="Que T.C."/>
            <person name="Du C.H."/>
            <person name="Zhou Y.H."/>
            <person name="Cheng J.X."/>
            <person name="Dai P.F."/>
            <person name="Guo W.B."/>
            <person name="Han X.H."/>
            <person name="Huang E.J."/>
            <person name="Li L.F."/>
            <person name="Wei W."/>
            <person name="Gao Y.C."/>
            <person name="Liu J.Z."/>
            <person name="Shao H.Z."/>
            <person name="Wang X."/>
            <person name="Wang C.C."/>
            <person name="Yang T.C."/>
            <person name="Huo Q.B."/>
            <person name="Li W."/>
            <person name="Chen H.Y."/>
            <person name="Chen S.E."/>
            <person name="Zhou L.G."/>
            <person name="Ni X.B."/>
            <person name="Tian J.H."/>
            <person name="Sheng Y."/>
            <person name="Liu T."/>
            <person name="Pan Y.S."/>
            <person name="Xia L.Y."/>
            <person name="Li J."/>
            <person name="Zhao F."/>
            <person name="Cao W.C."/>
        </authorList>
    </citation>
    <scope>NUCLEOTIDE SEQUENCE [LARGE SCALE GENOMIC DNA]</scope>
    <source>
        <strain evidence="19">HaeL-2018</strain>
    </source>
</reference>
<dbReference type="GO" id="GO:0005886">
    <property type="term" value="C:plasma membrane"/>
    <property type="evidence" value="ECO:0007669"/>
    <property type="project" value="TreeGrafter"/>
</dbReference>
<evidence type="ECO:0000313" key="20">
    <source>
        <dbReference type="Proteomes" id="UP000821853"/>
    </source>
</evidence>
<comment type="subcellular location">
    <subcellularLocation>
        <location evidence="1">Membrane</location>
        <topology evidence="1">Multi-pass membrane protein</topology>
    </subcellularLocation>
</comment>
<dbReference type="Pfam" id="PF00209">
    <property type="entry name" value="SNF"/>
    <property type="match status" value="2"/>
</dbReference>